<dbReference type="PANTHER" id="PTHR46161">
    <property type="entry name" value="NUCLEOSIDE DIPHOSPHATE KINASE"/>
    <property type="match status" value="1"/>
</dbReference>
<reference evidence="3" key="3">
    <citation type="submission" date="2025-09" db="UniProtKB">
        <authorList>
            <consortium name="Ensembl"/>
        </authorList>
    </citation>
    <scope>IDENTIFICATION</scope>
</reference>
<dbReference type="SUPFAM" id="SSF54919">
    <property type="entry name" value="Nucleoside diphosphate kinase, NDK"/>
    <property type="match status" value="1"/>
</dbReference>
<evidence type="ECO:0000313" key="4">
    <source>
        <dbReference type="Proteomes" id="UP000016666"/>
    </source>
</evidence>
<reference evidence="3 4" key="1">
    <citation type="submission" date="2017-10" db="EMBL/GenBank/DDBJ databases">
        <title>A new Pekin duck reference genome.</title>
        <authorList>
            <person name="Hou Z.-C."/>
            <person name="Zhou Z.-K."/>
            <person name="Zhu F."/>
            <person name="Hou S.-S."/>
        </authorList>
    </citation>
    <scope>NUCLEOTIDE SEQUENCE [LARGE SCALE GENOMIC DNA]</scope>
</reference>
<sequence>MVLTKENAVQEWRQLMGPTDPEVAKESSPESIRSVGLLGTSLYHSDISINLLSVVYDIWHIRYINVLILVFLSREGECVLLCRCFSLCLSPYCLIHKPSDSNNRSKSDINRLHGTP</sequence>
<comment type="similarity">
    <text evidence="1">Belongs to the NDK family.</text>
</comment>
<evidence type="ECO:0000313" key="3">
    <source>
        <dbReference type="Ensembl" id="ENSAPLP00000018304.1"/>
    </source>
</evidence>
<dbReference type="AlphaFoldDB" id="A0A493SXF2"/>
<dbReference type="STRING" id="8840.ENSAPLP00000018304"/>
<accession>A0A493SXF2</accession>
<feature type="region of interest" description="Disordered" evidence="2">
    <location>
        <begin position="97"/>
        <end position="116"/>
    </location>
</feature>
<dbReference type="PANTHER" id="PTHR46161:SF1">
    <property type="entry name" value="NUCLEOSIDE DIPHOSPHATE KINASE HOMOLOG 5"/>
    <property type="match status" value="1"/>
</dbReference>
<dbReference type="Gene3D" id="3.30.70.141">
    <property type="entry name" value="Nucleoside diphosphate kinase-like domain"/>
    <property type="match status" value="1"/>
</dbReference>
<reference evidence="3" key="2">
    <citation type="submission" date="2025-08" db="UniProtKB">
        <authorList>
            <consortium name="Ensembl"/>
        </authorList>
    </citation>
    <scope>IDENTIFICATION</scope>
</reference>
<dbReference type="GO" id="GO:0005929">
    <property type="term" value="C:cilium"/>
    <property type="evidence" value="ECO:0007669"/>
    <property type="project" value="TreeGrafter"/>
</dbReference>
<dbReference type="Proteomes" id="UP000016666">
    <property type="component" value="Chromosome 2"/>
</dbReference>
<protein>
    <submittedName>
        <fullName evidence="3">Uncharacterized protein</fullName>
    </submittedName>
</protein>
<dbReference type="Ensembl" id="ENSAPLT00000047360.1">
    <property type="protein sequence ID" value="ENSAPLP00000018304.1"/>
    <property type="gene ID" value="ENSAPLG00000021994.1"/>
</dbReference>
<dbReference type="GO" id="GO:1902176">
    <property type="term" value="P:negative regulation of oxidative stress-induced intrinsic apoptotic signaling pathway"/>
    <property type="evidence" value="ECO:0007669"/>
    <property type="project" value="TreeGrafter"/>
</dbReference>
<dbReference type="GO" id="GO:0003341">
    <property type="term" value="P:cilium movement"/>
    <property type="evidence" value="ECO:0007669"/>
    <property type="project" value="TreeGrafter"/>
</dbReference>
<organism evidence="3 4">
    <name type="scientific">Anas platyrhynchos platyrhynchos</name>
    <name type="common">Northern mallard</name>
    <dbReference type="NCBI Taxonomy" id="8840"/>
    <lineage>
        <taxon>Eukaryota</taxon>
        <taxon>Metazoa</taxon>
        <taxon>Chordata</taxon>
        <taxon>Craniata</taxon>
        <taxon>Vertebrata</taxon>
        <taxon>Euteleostomi</taxon>
        <taxon>Archelosauria</taxon>
        <taxon>Archosauria</taxon>
        <taxon>Dinosauria</taxon>
        <taxon>Saurischia</taxon>
        <taxon>Theropoda</taxon>
        <taxon>Coelurosauria</taxon>
        <taxon>Aves</taxon>
        <taxon>Neognathae</taxon>
        <taxon>Galloanserae</taxon>
        <taxon>Anseriformes</taxon>
        <taxon>Anatidae</taxon>
        <taxon>Anatinae</taxon>
        <taxon>Anas</taxon>
    </lineage>
</organism>
<evidence type="ECO:0000256" key="2">
    <source>
        <dbReference type="SAM" id="MobiDB-lite"/>
    </source>
</evidence>
<name>A0A493SXF2_ANAPP</name>
<proteinExistence type="inferred from homology"/>
<evidence type="ECO:0000256" key="1">
    <source>
        <dbReference type="ARBA" id="ARBA00008142"/>
    </source>
</evidence>
<keyword evidence="4" id="KW-1185">Reference proteome</keyword>
<dbReference type="InterPro" id="IPR036850">
    <property type="entry name" value="NDK-like_dom_sf"/>
</dbReference>